<comment type="caution">
    <text evidence="1">The sequence shown here is derived from an EMBL/GenBank/DDBJ whole genome shotgun (WGS) entry which is preliminary data.</text>
</comment>
<evidence type="ECO:0000313" key="1">
    <source>
        <dbReference type="EMBL" id="MBM6922575.1"/>
    </source>
</evidence>
<sequence>MNKLPNLPIQIVGRDNVSNLYDLLGSRPLVLALHRFFGCTLSQYELGNLIREYRSLENPGFDLVVGVQSYPAYIHSLQDRFDGVPVICDVEGELYKVLGLGSAADREELGRNPIVAETVAKAKEAGLVHGEDSGNPLQYPGLFVIAPDGEVRYAFRADAPAGLPSLADAVREAGLR</sequence>
<keyword evidence="2" id="KW-1185">Reference proteome</keyword>
<dbReference type="EMBL" id="JACSNR010000002">
    <property type="protein sequence ID" value="MBM6922575.1"/>
    <property type="molecule type" value="Genomic_DNA"/>
</dbReference>
<evidence type="ECO:0000313" key="2">
    <source>
        <dbReference type="Proteomes" id="UP000724149"/>
    </source>
</evidence>
<accession>A0ABS2GJC1</accession>
<reference evidence="1 2" key="1">
    <citation type="journal article" date="2021" name="Sci. Rep.">
        <title>The distribution of antibiotic resistance genes in chicken gut microbiota commensals.</title>
        <authorList>
            <person name="Juricova H."/>
            <person name="Matiasovicova J."/>
            <person name="Kubasova T."/>
            <person name="Cejkova D."/>
            <person name="Rychlik I."/>
        </authorList>
    </citation>
    <scope>NUCLEOTIDE SEQUENCE [LARGE SCALE GENOMIC DNA]</scope>
    <source>
        <strain evidence="1 2">An564</strain>
    </source>
</reference>
<proteinExistence type="predicted"/>
<protein>
    <submittedName>
        <fullName evidence="1">Redoxin domain-containing protein</fullName>
    </submittedName>
</protein>
<gene>
    <name evidence="1" type="ORF">H9X81_02540</name>
</gene>
<dbReference type="Gene3D" id="3.40.30.10">
    <property type="entry name" value="Glutaredoxin"/>
    <property type="match status" value="1"/>
</dbReference>
<dbReference type="InterPro" id="IPR032801">
    <property type="entry name" value="PXL2A/B/C"/>
</dbReference>
<dbReference type="Proteomes" id="UP000724149">
    <property type="component" value="Unassembled WGS sequence"/>
</dbReference>
<dbReference type="Pfam" id="PF13911">
    <property type="entry name" value="AhpC-TSA_2"/>
    <property type="match status" value="1"/>
</dbReference>
<dbReference type="SUPFAM" id="SSF52833">
    <property type="entry name" value="Thioredoxin-like"/>
    <property type="match status" value="1"/>
</dbReference>
<name>A0ABS2GJC1_9FIRM</name>
<dbReference type="InterPro" id="IPR036249">
    <property type="entry name" value="Thioredoxin-like_sf"/>
</dbReference>
<organism evidence="1 2">
    <name type="scientific">Hydrogenoanaerobacterium saccharovorans</name>
    <dbReference type="NCBI Taxonomy" id="474960"/>
    <lineage>
        <taxon>Bacteria</taxon>
        <taxon>Bacillati</taxon>
        <taxon>Bacillota</taxon>
        <taxon>Clostridia</taxon>
        <taxon>Eubacteriales</taxon>
        <taxon>Oscillospiraceae</taxon>
        <taxon>Hydrogenoanaerobacterium</taxon>
    </lineage>
</organism>